<organism evidence="7 8">
    <name type="scientific">Lepraria finkii</name>
    <dbReference type="NCBI Taxonomy" id="1340010"/>
    <lineage>
        <taxon>Eukaryota</taxon>
        <taxon>Fungi</taxon>
        <taxon>Dikarya</taxon>
        <taxon>Ascomycota</taxon>
        <taxon>Pezizomycotina</taxon>
        <taxon>Lecanoromycetes</taxon>
        <taxon>OSLEUM clade</taxon>
        <taxon>Lecanoromycetidae</taxon>
        <taxon>Lecanorales</taxon>
        <taxon>Lecanorineae</taxon>
        <taxon>Stereocaulaceae</taxon>
        <taxon>Lepraria</taxon>
    </lineage>
</organism>
<evidence type="ECO:0000256" key="2">
    <source>
        <dbReference type="ARBA" id="ARBA00009533"/>
    </source>
</evidence>
<dbReference type="InterPro" id="IPR015421">
    <property type="entry name" value="PyrdxlP-dep_Trfase_major"/>
</dbReference>
<dbReference type="SUPFAM" id="SSF53383">
    <property type="entry name" value="PLP-dependent transferases"/>
    <property type="match status" value="1"/>
</dbReference>
<gene>
    <name evidence="7" type="ORF">ABVK25_000883</name>
</gene>
<dbReference type="Gene3D" id="3.40.640.10">
    <property type="entry name" value="Type I PLP-dependent aspartate aminotransferase-like (Major domain)"/>
    <property type="match status" value="1"/>
</dbReference>
<accession>A0ABR4BP76</accession>
<evidence type="ECO:0000256" key="4">
    <source>
        <dbReference type="ARBA" id="ARBA00022898"/>
    </source>
</evidence>
<comment type="cofactor">
    <cofactor evidence="1 6">
        <name>pyridoxal 5'-phosphate</name>
        <dbReference type="ChEBI" id="CHEBI:597326"/>
    </cofactor>
</comment>
<keyword evidence="8" id="KW-1185">Reference proteome</keyword>
<evidence type="ECO:0000256" key="5">
    <source>
        <dbReference type="ARBA" id="ARBA00023239"/>
    </source>
</evidence>
<dbReference type="Gene3D" id="3.90.1150.10">
    <property type="entry name" value="Aspartate Aminotransferase, domain 1"/>
    <property type="match status" value="1"/>
</dbReference>
<reference evidence="7 8" key="1">
    <citation type="submission" date="2024-09" db="EMBL/GenBank/DDBJ databases">
        <title>Rethinking Asexuality: The Enigmatic Case of Functional Sexual Genes in Lepraria (Stereocaulaceae).</title>
        <authorList>
            <person name="Doellman M."/>
            <person name="Sun Y."/>
            <person name="Barcenas-Pena A."/>
            <person name="Lumbsch H.T."/>
            <person name="Grewe F."/>
        </authorList>
    </citation>
    <scope>NUCLEOTIDE SEQUENCE [LARGE SCALE GENOMIC DNA]</scope>
    <source>
        <strain evidence="7 8">Grewe 0041</strain>
    </source>
</reference>
<keyword evidence="3" id="KW-0210">Decarboxylase</keyword>
<dbReference type="InterPro" id="IPR015422">
    <property type="entry name" value="PyrdxlP-dep_Trfase_small"/>
</dbReference>
<proteinExistence type="inferred from homology"/>
<comment type="caution">
    <text evidence="7">The sequence shown here is derived from an EMBL/GenBank/DDBJ whole genome shotgun (WGS) entry which is preliminary data.</text>
</comment>
<evidence type="ECO:0000256" key="6">
    <source>
        <dbReference type="RuleBase" id="RU000382"/>
    </source>
</evidence>
<dbReference type="PANTHER" id="PTHR45677">
    <property type="entry name" value="GLUTAMATE DECARBOXYLASE-RELATED"/>
    <property type="match status" value="1"/>
</dbReference>
<dbReference type="Pfam" id="PF00282">
    <property type="entry name" value="Pyridoxal_deC"/>
    <property type="match status" value="1"/>
</dbReference>
<dbReference type="InterPro" id="IPR015424">
    <property type="entry name" value="PyrdxlP-dep_Trfase"/>
</dbReference>
<sequence>MAHAELTSGPPVEKQPVLFSPAHKHKLKGSHLANSIAINPHKMMVLPITCSFLLGPDIRQFHASNTLPVSYLFHSAEPSSDVYDLTDLILQCGRKGDSLKFYLSWTFHGTDGYTKQIDAALNTTAHLANLVSKHPDLVLVSENPPSCYQACFYYAKGRRLHENREENGESYETGGTGTGARGFMIE</sequence>
<dbReference type="Proteomes" id="UP001590951">
    <property type="component" value="Unassembled WGS sequence"/>
</dbReference>
<evidence type="ECO:0000313" key="8">
    <source>
        <dbReference type="Proteomes" id="UP001590951"/>
    </source>
</evidence>
<keyword evidence="5 6" id="KW-0456">Lyase</keyword>
<dbReference type="EMBL" id="JBHFEH010000001">
    <property type="protein sequence ID" value="KAL2059590.1"/>
    <property type="molecule type" value="Genomic_DNA"/>
</dbReference>
<dbReference type="PANTHER" id="PTHR45677:SF8">
    <property type="entry name" value="CYSTEINE SULFINIC ACID DECARBOXYLASE"/>
    <property type="match status" value="1"/>
</dbReference>
<evidence type="ECO:0000313" key="7">
    <source>
        <dbReference type="EMBL" id="KAL2059590.1"/>
    </source>
</evidence>
<dbReference type="InterPro" id="IPR002129">
    <property type="entry name" value="PyrdxlP-dep_de-COase"/>
</dbReference>
<name>A0ABR4BP76_9LECA</name>
<evidence type="ECO:0000256" key="1">
    <source>
        <dbReference type="ARBA" id="ARBA00001933"/>
    </source>
</evidence>
<keyword evidence="4 6" id="KW-0663">Pyridoxal phosphate</keyword>
<protein>
    <submittedName>
        <fullName evidence="7">Uncharacterized protein</fullName>
    </submittedName>
</protein>
<comment type="similarity">
    <text evidence="2 6">Belongs to the group II decarboxylase family.</text>
</comment>
<evidence type="ECO:0000256" key="3">
    <source>
        <dbReference type="ARBA" id="ARBA00022793"/>
    </source>
</evidence>